<dbReference type="PANTHER" id="PTHR43070">
    <property type="match status" value="1"/>
</dbReference>
<evidence type="ECO:0000256" key="10">
    <source>
        <dbReference type="ARBA" id="ARBA00023167"/>
    </source>
</evidence>
<dbReference type="Gene3D" id="3.30.360.10">
    <property type="entry name" value="Dihydrodipicolinate Reductase, domain 2"/>
    <property type="match status" value="1"/>
</dbReference>
<dbReference type="InterPro" id="IPR011147">
    <property type="entry name" value="Bifunc_Aspkin/hSer_DH"/>
</dbReference>
<organism evidence="20 21">
    <name type="scientific">Dokdonella fugitiva</name>
    <dbReference type="NCBI Taxonomy" id="328517"/>
    <lineage>
        <taxon>Bacteria</taxon>
        <taxon>Pseudomonadati</taxon>
        <taxon>Pseudomonadota</taxon>
        <taxon>Gammaproteobacteria</taxon>
        <taxon>Lysobacterales</taxon>
        <taxon>Rhodanobacteraceae</taxon>
        <taxon>Dokdonella</taxon>
    </lineage>
</organism>
<dbReference type="Gene3D" id="3.40.50.720">
    <property type="entry name" value="NAD(P)-binding Rossmann-like Domain"/>
    <property type="match status" value="1"/>
</dbReference>
<name>A0A4V2S1K0_9GAMM</name>
<feature type="region of interest" description="Disordered" evidence="17">
    <location>
        <begin position="1"/>
        <end position="34"/>
    </location>
</feature>
<evidence type="ECO:0000313" key="20">
    <source>
        <dbReference type="EMBL" id="TCO36870.1"/>
    </source>
</evidence>
<evidence type="ECO:0000256" key="1">
    <source>
        <dbReference type="ARBA" id="ARBA00001920"/>
    </source>
</evidence>
<dbReference type="PANTHER" id="PTHR43070:SF5">
    <property type="entry name" value="HOMOSERINE DEHYDROGENASE"/>
    <property type="match status" value="1"/>
</dbReference>
<comment type="caution">
    <text evidence="20">The sequence shown here is derived from an EMBL/GenBank/DDBJ whole genome shotgun (WGS) entry which is preliminary data.</text>
</comment>
<comment type="similarity">
    <text evidence="4 13 16">Belongs to the homoserine dehydrogenase family.</text>
</comment>
<comment type="catalytic activity">
    <reaction evidence="12">
        <text>L-homoserine + NAD(+) = L-aspartate 4-semialdehyde + NADH + H(+)</text>
        <dbReference type="Rhea" id="RHEA:15757"/>
        <dbReference type="ChEBI" id="CHEBI:15378"/>
        <dbReference type="ChEBI" id="CHEBI:57476"/>
        <dbReference type="ChEBI" id="CHEBI:57540"/>
        <dbReference type="ChEBI" id="CHEBI:57945"/>
        <dbReference type="ChEBI" id="CHEBI:537519"/>
        <dbReference type="EC" id="1.1.1.3"/>
    </reaction>
    <physiologicalReaction direction="right-to-left" evidence="12">
        <dbReference type="Rhea" id="RHEA:15759"/>
    </physiologicalReaction>
</comment>
<accession>A0A4V2S1K0</accession>
<gene>
    <name evidence="20" type="ORF">EV148_11146</name>
</gene>
<evidence type="ECO:0000256" key="2">
    <source>
        <dbReference type="ARBA" id="ARBA00005056"/>
    </source>
</evidence>
<dbReference type="Proteomes" id="UP000294862">
    <property type="component" value="Unassembled WGS sequence"/>
</dbReference>
<keyword evidence="8 13" id="KW-0521">NADP</keyword>
<evidence type="ECO:0000313" key="21">
    <source>
        <dbReference type="Proteomes" id="UP000294862"/>
    </source>
</evidence>
<feature type="binding site" evidence="15">
    <location>
        <begin position="48"/>
        <end position="53"/>
    </location>
    <ligand>
        <name>NADP(+)</name>
        <dbReference type="ChEBI" id="CHEBI:58349"/>
    </ligand>
</feature>
<dbReference type="InterPro" id="IPR005106">
    <property type="entry name" value="Asp/hSer_DH_NAD-bd"/>
</dbReference>
<dbReference type="GO" id="GO:0009090">
    <property type="term" value="P:homoserine biosynthetic process"/>
    <property type="evidence" value="ECO:0007669"/>
    <property type="project" value="UniProtKB-ARBA"/>
</dbReference>
<dbReference type="EC" id="1.1.1.3" evidence="5 13"/>
<evidence type="ECO:0000259" key="18">
    <source>
        <dbReference type="Pfam" id="PF00742"/>
    </source>
</evidence>
<evidence type="ECO:0000256" key="12">
    <source>
        <dbReference type="ARBA" id="ARBA00049031"/>
    </source>
</evidence>
<protein>
    <recommendedName>
        <fullName evidence="5 13">Homoserine dehydrogenase</fullName>
        <shortName evidence="13">HDH</shortName>
        <ecNumber evidence="5 13">1.1.1.3</ecNumber>
    </recommendedName>
</protein>
<feature type="active site" description="Proton donor" evidence="14">
    <location>
        <position position="252"/>
    </location>
</feature>
<dbReference type="UniPathway" id="UPA00050">
    <property type="reaction ID" value="UER00063"/>
</dbReference>
<feature type="binding site" evidence="15">
    <location>
        <position position="237"/>
    </location>
    <ligand>
        <name>L-homoserine</name>
        <dbReference type="ChEBI" id="CHEBI:57476"/>
    </ligand>
</feature>
<comment type="cofactor">
    <cofactor evidence="1">
        <name>a metal cation</name>
        <dbReference type="ChEBI" id="CHEBI:25213"/>
    </cofactor>
</comment>
<feature type="compositionally biased region" description="Low complexity" evidence="17">
    <location>
        <begin position="22"/>
        <end position="34"/>
    </location>
</feature>
<dbReference type="EMBL" id="SLWQ01000011">
    <property type="protein sequence ID" value="TCO36870.1"/>
    <property type="molecule type" value="Genomic_DNA"/>
</dbReference>
<keyword evidence="7 13" id="KW-0791">Threonine biosynthesis</keyword>
<dbReference type="Pfam" id="PF00742">
    <property type="entry name" value="Homoserine_dh"/>
    <property type="match status" value="1"/>
</dbReference>
<dbReference type="AlphaFoldDB" id="A0A4V2S1K0"/>
<keyword evidence="21" id="KW-1185">Reference proteome</keyword>
<evidence type="ECO:0000256" key="15">
    <source>
        <dbReference type="PIRSR" id="PIRSR036497-2"/>
    </source>
</evidence>
<dbReference type="PROSITE" id="PS01042">
    <property type="entry name" value="HOMOSER_DHGENASE"/>
    <property type="match status" value="1"/>
</dbReference>
<comment type="pathway">
    <text evidence="3">Amino-acid biosynthesis; L-methionine biosynthesis via de novo pathway; L-homoserine from L-aspartate: step 3/3.</text>
</comment>
<evidence type="ECO:0000256" key="14">
    <source>
        <dbReference type="PIRSR" id="PIRSR036497-1"/>
    </source>
</evidence>
<keyword evidence="10 13" id="KW-0486">Methionine biosynthesis</keyword>
<dbReference type="RefSeq" id="WP_131999917.1">
    <property type="nucleotide sequence ID" value="NZ_SLWQ01000011.1"/>
</dbReference>
<evidence type="ECO:0000256" key="11">
    <source>
        <dbReference type="ARBA" id="ARBA00048841"/>
    </source>
</evidence>
<evidence type="ECO:0000256" key="4">
    <source>
        <dbReference type="ARBA" id="ARBA00006753"/>
    </source>
</evidence>
<comment type="catalytic activity">
    <reaction evidence="11">
        <text>L-homoserine + NADP(+) = L-aspartate 4-semialdehyde + NADPH + H(+)</text>
        <dbReference type="Rhea" id="RHEA:15761"/>
        <dbReference type="ChEBI" id="CHEBI:15378"/>
        <dbReference type="ChEBI" id="CHEBI:57476"/>
        <dbReference type="ChEBI" id="CHEBI:57783"/>
        <dbReference type="ChEBI" id="CHEBI:58349"/>
        <dbReference type="ChEBI" id="CHEBI:537519"/>
        <dbReference type="EC" id="1.1.1.3"/>
    </reaction>
    <physiologicalReaction direction="right-to-left" evidence="11">
        <dbReference type="Rhea" id="RHEA:15763"/>
    </physiologicalReaction>
</comment>
<feature type="binding site" evidence="15">
    <location>
        <position position="149"/>
    </location>
    <ligand>
        <name>NADPH</name>
        <dbReference type="ChEBI" id="CHEBI:57783"/>
    </ligand>
</feature>
<evidence type="ECO:0000256" key="8">
    <source>
        <dbReference type="ARBA" id="ARBA00022857"/>
    </source>
</evidence>
<dbReference type="InterPro" id="IPR036291">
    <property type="entry name" value="NAD(P)-bd_dom_sf"/>
</dbReference>
<feature type="domain" description="Aspartate/homoserine dehydrogenase NAD-binding" evidence="19">
    <location>
        <begin position="48"/>
        <end position="165"/>
    </location>
</feature>
<evidence type="ECO:0000256" key="13">
    <source>
        <dbReference type="PIRNR" id="PIRNR036497"/>
    </source>
</evidence>
<dbReference type="FunFam" id="3.30.360.10:FF:000006">
    <property type="entry name" value="Bifunctional aspartokinase/homoserine dehydrogenase"/>
    <property type="match status" value="1"/>
</dbReference>
<dbReference type="GO" id="GO:0009086">
    <property type="term" value="P:methionine biosynthetic process"/>
    <property type="evidence" value="ECO:0007669"/>
    <property type="project" value="UniProtKB-KW"/>
</dbReference>
<dbReference type="PIRSF" id="PIRSF036497">
    <property type="entry name" value="HDH_short"/>
    <property type="match status" value="1"/>
</dbReference>
<dbReference type="GO" id="GO:0009088">
    <property type="term" value="P:threonine biosynthetic process"/>
    <property type="evidence" value="ECO:0007669"/>
    <property type="project" value="UniProtKB-UniPathway"/>
</dbReference>
<dbReference type="InterPro" id="IPR022697">
    <property type="entry name" value="HDH_short"/>
</dbReference>
<dbReference type="GO" id="GO:0004412">
    <property type="term" value="F:homoserine dehydrogenase activity"/>
    <property type="evidence" value="ECO:0007669"/>
    <property type="project" value="UniProtKB-EC"/>
</dbReference>
<evidence type="ECO:0000256" key="5">
    <source>
        <dbReference type="ARBA" id="ARBA00013213"/>
    </source>
</evidence>
<evidence type="ECO:0000259" key="19">
    <source>
        <dbReference type="Pfam" id="PF03447"/>
    </source>
</evidence>
<evidence type="ECO:0000256" key="6">
    <source>
        <dbReference type="ARBA" id="ARBA00022605"/>
    </source>
</evidence>
<evidence type="ECO:0000256" key="7">
    <source>
        <dbReference type="ARBA" id="ARBA00022697"/>
    </source>
</evidence>
<sequence length="389" mass="40178">MSALPKHAAAVRTPAVDEAVQAPHATPRARARTSAATDARHAALVLLGTGVVGGTLLRLLATPAAAGLHLVGIANSRVQHANPRGLVPLQAARLLEGASAVRDDDALVAALAASGAAQRIVVDATAADAVAARHADWLARGLHVVSANKAVLGGTYAAFHDLRRAGATGNAVYGDAATVGAGLPVLSTLRRLRDCGDRLIALEGVFSGTLSWLFNHYDGSRPFSHLVREARTLGYSEPDPRIDLAGTDVARKLLILARSAGHAIDADEVSIESLVPEALRGVDVATFLTRLGEFDATLEARRAAAAAKGCVLRYLARIDDDGAARVGLAEVEPTHPAARLAGTDNLFALTTTRYRAQPLVISGPGAGPEVTAQALLGDLLAIRGRVAHA</sequence>
<evidence type="ECO:0000256" key="3">
    <source>
        <dbReference type="ARBA" id="ARBA00005062"/>
    </source>
</evidence>
<evidence type="ECO:0000256" key="17">
    <source>
        <dbReference type="SAM" id="MobiDB-lite"/>
    </source>
</evidence>
<dbReference type="SUPFAM" id="SSF51735">
    <property type="entry name" value="NAD(P)-binding Rossmann-fold domains"/>
    <property type="match status" value="1"/>
</dbReference>
<keyword evidence="6 13" id="KW-0028">Amino-acid biosynthesis</keyword>
<dbReference type="UniPathway" id="UPA00051">
    <property type="reaction ID" value="UER00465"/>
</dbReference>
<evidence type="ECO:0000256" key="9">
    <source>
        <dbReference type="ARBA" id="ARBA00023002"/>
    </source>
</evidence>
<feature type="domain" description="Homoserine dehydrogenase catalytic" evidence="18">
    <location>
        <begin position="184"/>
        <end position="380"/>
    </location>
</feature>
<feature type="binding site" evidence="15">
    <location>
        <position position="125"/>
    </location>
    <ligand>
        <name>NADPH</name>
        <dbReference type="ChEBI" id="CHEBI:57783"/>
    </ligand>
</feature>
<dbReference type="GO" id="GO:0050661">
    <property type="term" value="F:NADP binding"/>
    <property type="evidence" value="ECO:0007669"/>
    <property type="project" value="InterPro"/>
</dbReference>
<dbReference type="InterPro" id="IPR001342">
    <property type="entry name" value="HDH_cat"/>
</dbReference>
<dbReference type="InterPro" id="IPR019811">
    <property type="entry name" value="HDH_CS"/>
</dbReference>
<dbReference type="Pfam" id="PF03447">
    <property type="entry name" value="NAD_binding_3"/>
    <property type="match status" value="1"/>
</dbReference>
<dbReference type="SUPFAM" id="SSF55347">
    <property type="entry name" value="Glyceraldehyde-3-phosphate dehydrogenase-like, C-terminal domain"/>
    <property type="match status" value="1"/>
</dbReference>
<dbReference type="GO" id="GO:0009089">
    <property type="term" value="P:lysine biosynthetic process via diaminopimelate"/>
    <property type="evidence" value="ECO:0007669"/>
    <property type="project" value="UniProtKB-ARBA"/>
</dbReference>
<reference evidence="20 21" key="1">
    <citation type="journal article" date="2015" name="Stand. Genomic Sci.">
        <title>Genomic Encyclopedia of Bacterial and Archaeal Type Strains, Phase III: the genomes of soil and plant-associated and newly described type strains.</title>
        <authorList>
            <person name="Whitman W.B."/>
            <person name="Woyke T."/>
            <person name="Klenk H.P."/>
            <person name="Zhou Y."/>
            <person name="Lilburn T.G."/>
            <person name="Beck B.J."/>
            <person name="De Vos P."/>
            <person name="Vandamme P."/>
            <person name="Eisen J.A."/>
            <person name="Garrity G."/>
            <person name="Hugenholtz P."/>
            <person name="Kyrpides N.C."/>
        </authorList>
    </citation>
    <scope>NUCLEOTIDE SEQUENCE [LARGE SCALE GENOMIC DNA]</scope>
    <source>
        <strain evidence="20 21">A3</strain>
    </source>
</reference>
<comment type="pathway">
    <text evidence="2">Amino-acid biosynthesis; L-threonine biosynthesis; L-threonine from L-aspartate: step 3/5.</text>
</comment>
<evidence type="ECO:0000256" key="16">
    <source>
        <dbReference type="RuleBase" id="RU004171"/>
    </source>
</evidence>
<keyword evidence="9 13" id="KW-0560">Oxidoreductase</keyword>
<proteinExistence type="inferred from homology"/>
<dbReference type="OrthoDB" id="9799110at2"/>